<dbReference type="InterPro" id="IPR029069">
    <property type="entry name" value="HotDog_dom_sf"/>
</dbReference>
<dbReference type="CDD" id="cd00586">
    <property type="entry name" value="4HBT"/>
    <property type="match status" value="1"/>
</dbReference>
<dbReference type="PANTHER" id="PTHR31793:SF27">
    <property type="entry name" value="NOVEL THIOESTERASE SUPERFAMILY DOMAIN AND SAPOSIN A-TYPE DOMAIN CONTAINING PROTEIN (0610012H03RIK)"/>
    <property type="match status" value="1"/>
</dbReference>
<evidence type="ECO:0000313" key="3">
    <source>
        <dbReference type="EMBL" id="CAK8677283.1"/>
    </source>
</evidence>
<evidence type="ECO:0000256" key="2">
    <source>
        <dbReference type="ARBA" id="ARBA00022801"/>
    </source>
</evidence>
<comment type="caution">
    <text evidence="3">The sequence shown here is derived from an EMBL/GenBank/DDBJ whole genome shotgun (WGS) entry which is preliminary data.</text>
</comment>
<organism evidence="3 4">
    <name type="scientific">Clavelina lepadiformis</name>
    <name type="common">Light-bulb sea squirt</name>
    <name type="synonym">Ascidia lepadiformis</name>
    <dbReference type="NCBI Taxonomy" id="159417"/>
    <lineage>
        <taxon>Eukaryota</taxon>
        <taxon>Metazoa</taxon>
        <taxon>Chordata</taxon>
        <taxon>Tunicata</taxon>
        <taxon>Ascidiacea</taxon>
        <taxon>Aplousobranchia</taxon>
        <taxon>Clavelinidae</taxon>
        <taxon>Clavelina</taxon>
    </lineage>
</organism>
<evidence type="ECO:0008006" key="5">
    <source>
        <dbReference type="Google" id="ProtNLM"/>
    </source>
</evidence>
<comment type="similarity">
    <text evidence="1">Belongs to the 4-hydroxybenzoyl-CoA thioesterase family.</text>
</comment>
<accession>A0ABP0FGS9</accession>
<dbReference type="Proteomes" id="UP001642483">
    <property type="component" value="Unassembled WGS sequence"/>
</dbReference>
<gene>
    <name evidence="3" type="ORF">CVLEPA_LOCUS6677</name>
</gene>
<protein>
    <recommendedName>
        <fullName evidence="5">Thioesterase domain-containing protein</fullName>
    </recommendedName>
</protein>
<evidence type="ECO:0000256" key="1">
    <source>
        <dbReference type="ARBA" id="ARBA00005953"/>
    </source>
</evidence>
<sequence length="196" mass="21957">MMWRSAGKLMSLSARCKSTKHSDVGWNLLDYKFFIPIQTRWSDNDPYGHINNGIYHEFIDLATTNLFRTLLNEEDMKAYAAIRAESTCSYQKPLHYPQVPLVGAGVTELSNKSISFSVGFFTPKSSLEDFNPVADLSFNGRIVDEDEKEKLAQHFHPHAATWARAVGVFVAADKLTKAGSVPDHLLEKMKSAAMSL</sequence>
<proteinExistence type="inferred from homology"/>
<keyword evidence="2" id="KW-0378">Hydrolase</keyword>
<name>A0ABP0FGS9_CLALP</name>
<dbReference type="Pfam" id="PF13279">
    <property type="entry name" value="4HBT_2"/>
    <property type="match status" value="1"/>
</dbReference>
<dbReference type="SUPFAM" id="SSF54637">
    <property type="entry name" value="Thioesterase/thiol ester dehydrase-isomerase"/>
    <property type="match status" value="1"/>
</dbReference>
<keyword evidence="4" id="KW-1185">Reference proteome</keyword>
<reference evidence="3 4" key="1">
    <citation type="submission" date="2024-02" db="EMBL/GenBank/DDBJ databases">
        <authorList>
            <person name="Daric V."/>
            <person name="Darras S."/>
        </authorList>
    </citation>
    <scope>NUCLEOTIDE SEQUENCE [LARGE SCALE GENOMIC DNA]</scope>
</reference>
<dbReference type="InterPro" id="IPR050563">
    <property type="entry name" value="4-hydroxybenzoyl-CoA_TE"/>
</dbReference>
<dbReference type="EMBL" id="CAWYQH010000046">
    <property type="protein sequence ID" value="CAK8677283.1"/>
    <property type="molecule type" value="Genomic_DNA"/>
</dbReference>
<dbReference type="Gene3D" id="3.10.129.10">
    <property type="entry name" value="Hotdog Thioesterase"/>
    <property type="match status" value="1"/>
</dbReference>
<evidence type="ECO:0000313" key="4">
    <source>
        <dbReference type="Proteomes" id="UP001642483"/>
    </source>
</evidence>
<dbReference type="PANTHER" id="PTHR31793">
    <property type="entry name" value="4-HYDROXYBENZOYL-COA THIOESTERASE FAMILY MEMBER"/>
    <property type="match status" value="1"/>
</dbReference>